<dbReference type="Ensembl" id="ENSPNAT00000080012.1">
    <property type="protein sequence ID" value="ENSPNAP00000062679.1"/>
    <property type="gene ID" value="ENSPNAG00000035065.1"/>
</dbReference>
<reference evidence="2" key="2">
    <citation type="submission" date="2025-08" db="UniProtKB">
        <authorList>
            <consortium name="Ensembl"/>
        </authorList>
    </citation>
    <scope>IDENTIFICATION</scope>
</reference>
<sequence>RVDLIDLRQHHTPPDPHTNPPPPPPAHTHPHTYTHPSHIYIYPHVYPHIHLDIYVHLDTFILYIHPHIHLLSYIHLHIDPHIYIHLYRTIPVKQQSNNNRHQRDRRQAGLSQEPIAPLTSPKMQSLGEVGMQHLSHVDKSVHILCQNI</sequence>
<feature type="compositionally biased region" description="Pro residues" evidence="1">
    <location>
        <begin position="15"/>
        <end position="27"/>
    </location>
</feature>
<evidence type="ECO:0000313" key="3">
    <source>
        <dbReference type="Proteomes" id="UP001501920"/>
    </source>
</evidence>
<dbReference type="GeneTree" id="ENSGT01120000277962"/>
<name>A0AAR2KJN1_PYGNA</name>
<protein>
    <submittedName>
        <fullName evidence="2">Uncharacterized protein</fullName>
    </submittedName>
</protein>
<feature type="region of interest" description="Disordered" evidence="1">
    <location>
        <begin position="95"/>
        <end position="117"/>
    </location>
</feature>
<evidence type="ECO:0000313" key="2">
    <source>
        <dbReference type="Ensembl" id="ENSPNAP00000062679.1"/>
    </source>
</evidence>
<evidence type="ECO:0000256" key="1">
    <source>
        <dbReference type="SAM" id="MobiDB-lite"/>
    </source>
</evidence>
<accession>A0AAR2KJN1</accession>
<dbReference type="AlphaFoldDB" id="A0AAR2KJN1"/>
<proteinExistence type="predicted"/>
<dbReference type="Proteomes" id="UP001501920">
    <property type="component" value="Chromosome 29"/>
</dbReference>
<reference evidence="2 3" key="1">
    <citation type="submission" date="2020-10" db="EMBL/GenBank/DDBJ databases">
        <title>Pygocentrus nattereri (red-bellied piranha) genome, fPygNat1, primary haplotype.</title>
        <authorList>
            <person name="Myers G."/>
            <person name="Meyer A."/>
            <person name="Karagic N."/>
            <person name="Pippel M."/>
            <person name="Winkler S."/>
            <person name="Tracey A."/>
            <person name="Wood J."/>
            <person name="Formenti G."/>
            <person name="Howe K."/>
            <person name="Fedrigo O."/>
            <person name="Jarvis E.D."/>
        </authorList>
    </citation>
    <scope>NUCLEOTIDE SEQUENCE [LARGE SCALE GENOMIC DNA]</scope>
</reference>
<reference evidence="2" key="3">
    <citation type="submission" date="2025-09" db="UniProtKB">
        <authorList>
            <consortium name="Ensembl"/>
        </authorList>
    </citation>
    <scope>IDENTIFICATION</scope>
</reference>
<feature type="region of interest" description="Disordered" evidence="1">
    <location>
        <begin position="1"/>
        <end position="32"/>
    </location>
</feature>
<organism evidence="2 3">
    <name type="scientific">Pygocentrus nattereri</name>
    <name type="common">Red-bellied piranha</name>
    <dbReference type="NCBI Taxonomy" id="42514"/>
    <lineage>
        <taxon>Eukaryota</taxon>
        <taxon>Metazoa</taxon>
        <taxon>Chordata</taxon>
        <taxon>Craniata</taxon>
        <taxon>Vertebrata</taxon>
        <taxon>Euteleostomi</taxon>
        <taxon>Actinopterygii</taxon>
        <taxon>Neopterygii</taxon>
        <taxon>Teleostei</taxon>
        <taxon>Ostariophysi</taxon>
        <taxon>Characiformes</taxon>
        <taxon>Characoidei</taxon>
        <taxon>Pygocentrus</taxon>
    </lineage>
</organism>
<feature type="compositionally biased region" description="Basic and acidic residues" evidence="1">
    <location>
        <begin position="1"/>
        <end position="14"/>
    </location>
</feature>
<keyword evidence="3" id="KW-1185">Reference proteome</keyword>
<gene>
    <name evidence="2" type="primary">PDZD11</name>
</gene>